<feature type="region of interest" description="Disordered" evidence="1">
    <location>
        <begin position="1"/>
        <end position="65"/>
    </location>
</feature>
<gene>
    <name evidence="2" type="ORF">RIMI_LOCUS572456</name>
</gene>
<dbReference type="Proteomes" id="UP001176940">
    <property type="component" value="Unassembled WGS sequence"/>
</dbReference>
<feature type="compositionally biased region" description="Low complexity" evidence="1">
    <location>
        <begin position="1"/>
        <end position="14"/>
    </location>
</feature>
<name>A0ABN9KT28_9NEOB</name>
<evidence type="ECO:0000313" key="3">
    <source>
        <dbReference type="Proteomes" id="UP001176940"/>
    </source>
</evidence>
<accession>A0ABN9KT28</accession>
<dbReference type="EMBL" id="CAUEEQ010000692">
    <property type="protein sequence ID" value="CAJ0917640.1"/>
    <property type="molecule type" value="Genomic_DNA"/>
</dbReference>
<evidence type="ECO:0000313" key="2">
    <source>
        <dbReference type="EMBL" id="CAJ0917640.1"/>
    </source>
</evidence>
<proteinExistence type="predicted"/>
<evidence type="ECO:0000256" key="1">
    <source>
        <dbReference type="SAM" id="MobiDB-lite"/>
    </source>
</evidence>
<organism evidence="2 3">
    <name type="scientific">Ranitomeya imitator</name>
    <name type="common">mimic poison frog</name>
    <dbReference type="NCBI Taxonomy" id="111125"/>
    <lineage>
        <taxon>Eukaryota</taxon>
        <taxon>Metazoa</taxon>
        <taxon>Chordata</taxon>
        <taxon>Craniata</taxon>
        <taxon>Vertebrata</taxon>
        <taxon>Euteleostomi</taxon>
        <taxon>Amphibia</taxon>
        <taxon>Batrachia</taxon>
        <taxon>Anura</taxon>
        <taxon>Neobatrachia</taxon>
        <taxon>Hyloidea</taxon>
        <taxon>Dendrobatidae</taxon>
        <taxon>Dendrobatinae</taxon>
        <taxon>Ranitomeya</taxon>
    </lineage>
</organism>
<keyword evidence="3" id="KW-1185">Reference proteome</keyword>
<comment type="caution">
    <text evidence="2">The sequence shown here is derived from an EMBL/GenBank/DDBJ whole genome shotgun (WGS) entry which is preliminary data.</text>
</comment>
<feature type="compositionally biased region" description="Basic residues" evidence="1">
    <location>
        <begin position="21"/>
        <end position="65"/>
    </location>
</feature>
<sequence length="103" mass="12517">MRQQRRTLLQLLLRPPMKRQSQPKKRLLLPAAQRRRKKRLPQHRLSPRKLNLKSLHQKSPQRRSHLKSFCYHHSNGLGRVYSSHRPYSFFASVLMFRVLCIFY</sequence>
<reference evidence="2" key="1">
    <citation type="submission" date="2023-07" db="EMBL/GenBank/DDBJ databases">
        <authorList>
            <person name="Stuckert A."/>
        </authorList>
    </citation>
    <scope>NUCLEOTIDE SEQUENCE</scope>
</reference>
<protein>
    <submittedName>
        <fullName evidence="2">Uncharacterized protein</fullName>
    </submittedName>
</protein>